<evidence type="ECO:0000313" key="3">
    <source>
        <dbReference type="Proteomes" id="UP000187486"/>
    </source>
</evidence>
<proteinExistence type="predicted"/>
<dbReference type="Pfam" id="PF08044">
    <property type="entry name" value="DUF1707"/>
    <property type="match status" value="1"/>
</dbReference>
<evidence type="ECO:0000313" key="2">
    <source>
        <dbReference type="EMBL" id="OLZ43856.1"/>
    </source>
</evidence>
<dbReference type="EMBL" id="MQUQ01000029">
    <property type="protein sequence ID" value="OLZ43856.1"/>
    <property type="molecule type" value="Genomic_DNA"/>
</dbReference>
<evidence type="ECO:0000259" key="1">
    <source>
        <dbReference type="Pfam" id="PF08044"/>
    </source>
</evidence>
<reference evidence="2 3" key="1">
    <citation type="submission" date="2016-01" db="EMBL/GenBank/DDBJ databases">
        <title>Amycolatopsis coloradensis genome sequencing and assembly.</title>
        <authorList>
            <person name="Mayilraj S."/>
        </authorList>
    </citation>
    <scope>NUCLEOTIDE SEQUENCE [LARGE SCALE GENOMIC DNA]</scope>
    <source>
        <strain evidence="2 3">DSM 44225</strain>
    </source>
</reference>
<comment type="caution">
    <text evidence="2">The sequence shown here is derived from an EMBL/GenBank/DDBJ whole genome shotgun (WGS) entry which is preliminary data.</text>
</comment>
<dbReference type="AlphaFoldDB" id="A0A1R0KF90"/>
<dbReference type="STRING" id="76021.BS329_38055"/>
<sequence length="61" mass="6763">MRVGTAEREEAARLLADHYSQGRLTPDEYEAVTLGELRPLFQDLPAPLRSPPGCCKSCCRS</sequence>
<name>A0A1R0KF90_9PSEU</name>
<organism evidence="2 3">
    <name type="scientific">Amycolatopsis coloradensis</name>
    <dbReference type="NCBI Taxonomy" id="76021"/>
    <lineage>
        <taxon>Bacteria</taxon>
        <taxon>Bacillati</taxon>
        <taxon>Actinomycetota</taxon>
        <taxon>Actinomycetes</taxon>
        <taxon>Pseudonocardiales</taxon>
        <taxon>Pseudonocardiaceae</taxon>
        <taxon>Amycolatopsis</taxon>
    </lineage>
</organism>
<keyword evidence="3" id="KW-1185">Reference proteome</keyword>
<accession>A0A1R0KF90</accession>
<protein>
    <recommendedName>
        <fullName evidence="1">DUF1707 domain-containing protein</fullName>
    </recommendedName>
</protein>
<feature type="domain" description="DUF1707" evidence="1">
    <location>
        <begin position="1"/>
        <end position="45"/>
    </location>
</feature>
<gene>
    <name evidence="2" type="ORF">BS329_38055</name>
</gene>
<dbReference type="Proteomes" id="UP000187486">
    <property type="component" value="Unassembled WGS sequence"/>
</dbReference>
<dbReference type="InterPro" id="IPR012551">
    <property type="entry name" value="DUF1707_SHOCT-like"/>
</dbReference>